<proteinExistence type="predicted"/>
<dbReference type="EMBL" id="CAJVPV010015848">
    <property type="protein sequence ID" value="CAG8694339.1"/>
    <property type="molecule type" value="Genomic_DNA"/>
</dbReference>
<gene>
    <name evidence="2" type="ORF">AMORRO_LOCUS11777</name>
</gene>
<evidence type="ECO:0000313" key="3">
    <source>
        <dbReference type="Proteomes" id="UP000789342"/>
    </source>
</evidence>
<name>A0A9N9EX71_9GLOM</name>
<accession>A0A9N9EX71</accession>
<dbReference type="Proteomes" id="UP000789342">
    <property type="component" value="Unassembled WGS sequence"/>
</dbReference>
<dbReference type="AlphaFoldDB" id="A0A9N9EX71"/>
<comment type="caution">
    <text evidence="2">The sequence shown here is derived from an EMBL/GenBank/DDBJ whole genome shotgun (WGS) entry which is preliminary data.</text>
</comment>
<sequence length="135" mass="15611">EKQEQRLDNIIATIQERLNEARKKRDEQLEMVLGTIENELATTHQLTTKQAKILSDTVKEKLGNLKYVRDFSEDKAKIFLELLKTRLSEVKEYAEEGYEAAYNKVSSGYEEGTDKLGKGFDKVKEQLTPQKKDEL</sequence>
<evidence type="ECO:0000256" key="1">
    <source>
        <dbReference type="SAM" id="Coils"/>
    </source>
</evidence>
<keyword evidence="1" id="KW-0175">Coiled coil</keyword>
<evidence type="ECO:0000313" key="2">
    <source>
        <dbReference type="EMBL" id="CAG8694339.1"/>
    </source>
</evidence>
<keyword evidence="3" id="KW-1185">Reference proteome</keyword>
<protein>
    <submittedName>
        <fullName evidence="2">1183_t:CDS:1</fullName>
    </submittedName>
</protein>
<feature type="coiled-coil region" evidence="1">
    <location>
        <begin position="4"/>
        <end position="31"/>
    </location>
</feature>
<feature type="non-terminal residue" evidence="2">
    <location>
        <position position="1"/>
    </location>
</feature>
<reference evidence="2" key="1">
    <citation type="submission" date="2021-06" db="EMBL/GenBank/DDBJ databases">
        <authorList>
            <person name="Kallberg Y."/>
            <person name="Tangrot J."/>
            <person name="Rosling A."/>
        </authorList>
    </citation>
    <scope>NUCLEOTIDE SEQUENCE</scope>
    <source>
        <strain evidence="2">CL551</strain>
    </source>
</reference>
<organism evidence="2 3">
    <name type="scientific">Acaulospora morrowiae</name>
    <dbReference type="NCBI Taxonomy" id="94023"/>
    <lineage>
        <taxon>Eukaryota</taxon>
        <taxon>Fungi</taxon>
        <taxon>Fungi incertae sedis</taxon>
        <taxon>Mucoromycota</taxon>
        <taxon>Glomeromycotina</taxon>
        <taxon>Glomeromycetes</taxon>
        <taxon>Diversisporales</taxon>
        <taxon>Acaulosporaceae</taxon>
        <taxon>Acaulospora</taxon>
    </lineage>
</organism>